<keyword evidence="4" id="KW-1185">Reference proteome</keyword>
<dbReference type="EMBL" id="CP111026">
    <property type="protein sequence ID" value="WAR28571.1"/>
    <property type="molecule type" value="Genomic_DNA"/>
</dbReference>
<proteinExistence type="predicted"/>
<organism evidence="3 4">
    <name type="scientific">Mya arenaria</name>
    <name type="common">Soft-shell clam</name>
    <dbReference type="NCBI Taxonomy" id="6604"/>
    <lineage>
        <taxon>Eukaryota</taxon>
        <taxon>Metazoa</taxon>
        <taxon>Spiralia</taxon>
        <taxon>Lophotrochozoa</taxon>
        <taxon>Mollusca</taxon>
        <taxon>Bivalvia</taxon>
        <taxon>Autobranchia</taxon>
        <taxon>Heteroconchia</taxon>
        <taxon>Euheterodonta</taxon>
        <taxon>Imparidentia</taxon>
        <taxon>Neoheterodontei</taxon>
        <taxon>Myida</taxon>
        <taxon>Myoidea</taxon>
        <taxon>Myidae</taxon>
        <taxon>Mya</taxon>
    </lineage>
</organism>
<protein>
    <recommendedName>
        <fullName evidence="2">EGF-like domain-containing protein</fullName>
    </recommendedName>
</protein>
<dbReference type="SMART" id="SM00181">
    <property type="entry name" value="EGF"/>
    <property type="match status" value="3"/>
</dbReference>
<evidence type="ECO:0000256" key="1">
    <source>
        <dbReference type="SAM" id="SignalP"/>
    </source>
</evidence>
<evidence type="ECO:0000313" key="3">
    <source>
        <dbReference type="EMBL" id="WAR28571.1"/>
    </source>
</evidence>
<evidence type="ECO:0000313" key="4">
    <source>
        <dbReference type="Proteomes" id="UP001164746"/>
    </source>
</evidence>
<accession>A0ABY7GBI5</accession>
<feature type="domain" description="EGF-like" evidence="2">
    <location>
        <begin position="106"/>
        <end position="137"/>
    </location>
</feature>
<dbReference type="Proteomes" id="UP001164746">
    <property type="component" value="Chromosome 15"/>
</dbReference>
<feature type="signal peptide" evidence="1">
    <location>
        <begin position="1"/>
        <end position="18"/>
    </location>
</feature>
<dbReference type="InterPro" id="IPR000742">
    <property type="entry name" value="EGF"/>
</dbReference>
<feature type="chain" id="PRO_5045779740" description="EGF-like domain-containing protein" evidence="1">
    <location>
        <begin position="19"/>
        <end position="375"/>
    </location>
</feature>
<feature type="domain" description="EGF-like" evidence="2">
    <location>
        <begin position="66"/>
        <end position="100"/>
    </location>
</feature>
<keyword evidence="1" id="KW-0732">Signal</keyword>
<feature type="domain" description="EGF-like" evidence="2">
    <location>
        <begin position="22"/>
        <end position="60"/>
    </location>
</feature>
<name>A0ABY7GBI5_MYAAR</name>
<sequence length="375" mass="41223">MKFLQCIVFLCIWTAGEAVGRSCATNTDCVPDASCTGSTGSQTCQCPISLVPSFYDTKCKFKVGAECKDSSDCMIHSECRTGTCACMDKYAPSSDNKTCIGYIGAECDDISQCIEHAECSGGKCKCTNDYEGDKNCQKKDSLPLPLWAIILISVGGGLLVGIFATSCICQEPSCNIEHNTNVKFSQNIPQSSSHTARVCAHQLVLKQLLKFSIDLHAIHSRTTTGRSLTSSKREPLNSFWMVGKSQKSHCARSGVIKPNPPTRCCSCWTVRTRELKQAETVIMPSCVVIVSLTDVVPSPTFNSTSRTVGTFNLWIIYCVTHRAYVFWIIDNVSCLLQPIKTQNLTEFRCFGFSIHDFTKCLYVFSLQTGNDVVDV</sequence>
<gene>
    <name evidence="3" type="ORF">MAR_014275</name>
</gene>
<reference evidence="3" key="1">
    <citation type="submission" date="2022-11" db="EMBL/GenBank/DDBJ databases">
        <title>Centuries of genome instability and evolution in soft-shell clam transmissible cancer (bioRxiv).</title>
        <authorList>
            <person name="Hart S.F.M."/>
            <person name="Yonemitsu M.A."/>
            <person name="Giersch R.M."/>
            <person name="Beal B.F."/>
            <person name="Arriagada G."/>
            <person name="Davis B.W."/>
            <person name="Ostrander E.A."/>
            <person name="Goff S.P."/>
            <person name="Metzger M.J."/>
        </authorList>
    </citation>
    <scope>NUCLEOTIDE SEQUENCE</scope>
    <source>
        <strain evidence="3">MELC-2E11</strain>
        <tissue evidence="3">Siphon/mantle</tissue>
    </source>
</reference>
<evidence type="ECO:0000259" key="2">
    <source>
        <dbReference type="SMART" id="SM00181"/>
    </source>
</evidence>